<keyword evidence="2" id="KW-0472">Membrane</keyword>
<dbReference type="STRING" id="568069.A0A1J1IRS5"/>
<gene>
    <name evidence="3" type="ORF">CLUMA_CG015810</name>
</gene>
<evidence type="ECO:0000256" key="2">
    <source>
        <dbReference type="SAM" id="Phobius"/>
    </source>
</evidence>
<dbReference type="Proteomes" id="UP000183832">
    <property type="component" value="Unassembled WGS sequence"/>
</dbReference>
<organism evidence="3 4">
    <name type="scientific">Clunio marinus</name>
    <dbReference type="NCBI Taxonomy" id="568069"/>
    <lineage>
        <taxon>Eukaryota</taxon>
        <taxon>Metazoa</taxon>
        <taxon>Ecdysozoa</taxon>
        <taxon>Arthropoda</taxon>
        <taxon>Hexapoda</taxon>
        <taxon>Insecta</taxon>
        <taxon>Pterygota</taxon>
        <taxon>Neoptera</taxon>
        <taxon>Endopterygota</taxon>
        <taxon>Diptera</taxon>
        <taxon>Nematocera</taxon>
        <taxon>Chironomoidea</taxon>
        <taxon>Chironomidae</taxon>
        <taxon>Clunio</taxon>
    </lineage>
</organism>
<keyword evidence="2" id="KW-1133">Transmembrane helix</keyword>
<proteinExistence type="predicted"/>
<reference evidence="3 4" key="1">
    <citation type="submission" date="2015-04" db="EMBL/GenBank/DDBJ databases">
        <authorList>
            <person name="Syromyatnikov M.Y."/>
            <person name="Popov V.N."/>
        </authorList>
    </citation>
    <scope>NUCLEOTIDE SEQUENCE [LARGE SCALE GENOMIC DNA]</scope>
</reference>
<feature type="transmembrane region" description="Helical" evidence="2">
    <location>
        <begin position="106"/>
        <end position="132"/>
    </location>
</feature>
<feature type="transmembrane region" description="Helical" evidence="2">
    <location>
        <begin position="183"/>
        <end position="201"/>
    </location>
</feature>
<feature type="transmembrane region" description="Helical" evidence="2">
    <location>
        <begin position="72"/>
        <end position="94"/>
    </location>
</feature>
<dbReference type="AlphaFoldDB" id="A0A1J1IRS5"/>
<dbReference type="OrthoDB" id="10589440at2759"/>
<evidence type="ECO:0000256" key="1">
    <source>
        <dbReference type="SAM" id="MobiDB-lite"/>
    </source>
</evidence>
<dbReference type="EMBL" id="CVRI01000058">
    <property type="protein sequence ID" value="CRL02931.1"/>
    <property type="molecule type" value="Genomic_DNA"/>
</dbReference>
<feature type="region of interest" description="Disordered" evidence="1">
    <location>
        <begin position="224"/>
        <end position="251"/>
    </location>
</feature>
<keyword evidence="4" id="KW-1185">Reference proteome</keyword>
<name>A0A1J1IRS5_9DIPT</name>
<protein>
    <submittedName>
        <fullName evidence="3">CLUMA_CG015810, isoform A</fullName>
    </submittedName>
</protein>
<evidence type="ECO:0000313" key="3">
    <source>
        <dbReference type="EMBL" id="CRL02931.1"/>
    </source>
</evidence>
<evidence type="ECO:0000313" key="4">
    <source>
        <dbReference type="Proteomes" id="UP000183832"/>
    </source>
</evidence>
<feature type="compositionally biased region" description="Polar residues" evidence="1">
    <location>
        <begin position="224"/>
        <end position="238"/>
    </location>
</feature>
<keyword evidence="2" id="KW-0812">Transmembrane</keyword>
<accession>A0A1J1IRS5</accession>
<feature type="transmembrane region" description="Helical" evidence="2">
    <location>
        <begin position="12"/>
        <end position="36"/>
    </location>
</feature>
<sequence>MIMLTLSISAILAYFCMFYETMLSTPLSYMTFLLYFRSSECESSISWTNLGVPNIQQQPNMPEETSAVFRTFIFAISYVTLNGLLLITSIMLLMSIKQQSLSRSSLFGILVMPFVVVSFLTLVLDFTALSFYSFDIYQHSTPQGLMETLEIRNPNLFLIQFQAITRNVRIYPAIILLSATSKLILFLILSILSFFGGLLGGRKMSRSAKHRIIIINDSNVVTRDNRNPNRGSQTQSQIFEMMGNRRNSIRN</sequence>